<evidence type="ECO:0000256" key="9">
    <source>
        <dbReference type="ARBA" id="ARBA00022946"/>
    </source>
</evidence>
<evidence type="ECO:0000256" key="22">
    <source>
        <dbReference type="ARBA" id="ARBA00076788"/>
    </source>
</evidence>
<dbReference type="InterPro" id="IPR040442">
    <property type="entry name" value="Pyrv_kinase-like_dom_sf"/>
</dbReference>
<evidence type="ECO:0000256" key="2">
    <source>
        <dbReference type="ARBA" id="ARBA00004173"/>
    </source>
</evidence>
<evidence type="ECO:0000256" key="23">
    <source>
        <dbReference type="ARBA" id="ARBA00083020"/>
    </source>
</evidence>
<comment type="subunit">
    <text evidence="3">Homotrimer.</text>
</comment>
<proteinExistence type="inferred from homology"/>
<keyword evidence="6 25" id="KW-0479">Metal-binding</keyword>
<evidence type="ECO:0000256" key="4">
    <source>
        <dbReference type="ARBA" id="ARBA00012636"/>
    </source>
</evidence>
<evidence type="ECO:0000256" key="1">
    <source>
        <dbReference type="ARBA" id="ARBA00001946"/>
    </source>
</evidence>
<dbReference type="InterPro" id="IPR015813">
    <property type="entry name" value="Pyrv/PenolPyrv_kinase-like_dom"/>
</dbReference>
<evidence type="ECO:0000256" key="6">
    <source>
        <dbReference type="ARBA" id="ARBA00022723"/>
    </source>
</evidence>
<keyword evidence="8 25" id="KW-0460">Magnesium</keyword>
<feature type="binding site" evidence="25">
    <location>
        <position position="192"/>
    </location>
    <ligand>
        <name>Mg(2+)</name>
        <dbReference type="ChEBI" id="CHEBI:18420"/>
    </ligand>
</feature>
<dbReference type="FunFam" id="3.20.20.60:FF:000014">
    <property type="entry name" value="Citrate lyase subunit beta-like protein"/>
    <property type="match status" value="1"/>
</dbReference>
<dbReference type="EC" id="4.1.3.25" evidence="19"/>
<keyword evidence="10" id="KW-0007">Acetylation</keyword>
<evidence type="ECO:0000256" key="16">
    <source>
        <dbReference type="ARBA" id="ARBA00055540"/>
    </source>
</evidence>
<evidence type="ECO:0000256" key="3">
    <source>
        <dbReference type="ARBA" id="ARBA00011233"/>
    </source>
</evidence>
<evidence type="ECO:0000256" key="8">
    <source>
        <dbReference type="ARBA" id="ARBA00022842"/>
    </source>
</evidence>
<name>A0A1S3HDY3_LINAN</name>
<evidence type="ECO:0000313" key="27">
    <source>
        <dbReference type="Proteomes" id="UP000085678"/>
    </source>
</evidence>
<feature type="binding site" evidence="25">
    <location>
        <position position="157"/>
    </location>
    <ligand>
        <name>Mg(2+)</name>
        <dbReference type="ChEBI" id="CHEBI:18420"/>
    </ligand>
</feature>
<dbReference type="GO" id="GO:0046872">
    <property type="term" value="F:metal ion binding"/>
    <property type="evidence" value="ECO:0007669"/>
    <property type="project" value="UniProtKB-KW"/>
</dbReference>
<dbReference type="InterPro" id="IPR011206">
    <property type="entry name" value="Citrate_lyase_beta/mcl1/mcl2"/>
</dbReference>
<sequence length="331" mass="37248">MVFAQRIAVPCHRHKVNRRFAHQQKYVPRRAMLYVPGDSEKKIHKISTLDVDCAVMDCEDGVALNKKKEARETIASVLSEGKYDFGRTERGVRCNQVTSGFAEDDFKVLFGAKVVPDLLLVPKVDTVDEMEWIADKLKVYLGERQMGAPLNLIFQIESAIGLINLHQIILKGLEKSEDGVFHLTGIMFGSDDFCANIGASRTLDAYELTYVRQKIVVHAKAYNLQAIDMVQINFKDLNALREQSLQGSRMGFTGKQVIHPNQVAVVQTAFSPSEEQIQWATEMIEAFNEHQKSGKGAFVFRGVMIDMPSVLQARNIVQLVQELDLIPPKQI</sequence>
<evidence type="ECO:0000256" key="19">
    <source>
        <dbReference type="ARBA" id="ARBA00066840"/>
    </source>
</evidence>
<dbReference type="InParanoid" id="A0A1S3HDY3"/>
<organism evidence="27 28">
    <name type="scientific">Lingula anatina</name>
    <name type="common">Brachiopod</name>
    <name type="synonym">Lingula unguis</name>
    <dbReference type="NCBI Taxonomy" id="7574"/>
    <lineage>
        <taxon>Eukaryota</taxon>
        <taxon>Metazoa</taxon>
        <taxon>Spiralia</taxon>
        <taxon>Lophotrochozoa</taxon>
        <taxon>Brachiopoda</taxon>
        <taxon>Linguliformea</taxon>
        <taxon>Lingulata</taxon>
        <taxon>Lingulida</taxon>
        <taxon>Linguloidea</taxon>
        <taxon>Lingulidae</taxon>
        <taxon>Lingula</taxon>
    </lineage>
</organism>
<dbReference type="GO" id="GO:0047777">
    <property type="term" value="F:(S)-citramalyl-CoA lyase activity"/>
    <property type="evidence" value="ECO:0007669"/>
    <property type="project" value="UniProtKB-EC"/>
</dbReference>
<feature type="binding site" evidence="24">
    <location>
        <position position="93"/>
    </location>
    <ligand>
        <name>substrate</name>
    </ligand>
</feature>
<dbReference type="PANTHER" id="PTHR11105:SF0">
    <property type="entry name" value="CITRAMALYL-COA LYASE, MITOCHONDRIAL"/>
    <property type="match status" value="1"/>
</dbReference>
<keyword evidence="5" id="KW-0808">Transferase</keyword>
<dbReference type="RefSeq" id="XP_013384258.2">
    <property type="nucleotide sequence ID" value="XM_013528804.2"/>
</dbReference>
<evidence type="ECO:0000256" key="12">
    <source>
        <dbReference type="ARBA" id="ARBA00023239"/>
    </source>
</evidence>
<evidence type="ECO:0000256" key="21">
    <source>
        <dbReference type="ARBA" id="ARBA00076231"/>
    </source>
</evidence>
<dbReference type="EC" id="2.3.3.9" evidence="4"/>
<keyword evidence="7" id="KW-0378">Hydrolase</keyword>
<evidence type="ECO:0000256" key="10">
    <source>
        <dbReference type="ARBA" id="ARBA00022990"/>
    </source>
</evidence>
<comment type="similarity">
    <text evidence="17">Belongs to the HpcH/HpaI aldolase family. Citrate lyase beta subunit-like subfamily.</text>
</comment>
<evidence type="ECO:0000256" key="5">
    <source>
        <dbReference type="ARBA" id="ARBA00022679"/>
    </source>
</evidence>
<dbReference type="STRING" id="7574.A0A1S3HDY3"/>
<comment type="catalytic activity">
    <reaction evidence="13">
        <text>glyoxylate + acetyl-CoA + H2O = (S)-malate + CoA + H(+)</text>
        <dbReference type="Rhea" id="RHEA:18181"/>
        <dbReference type="ChEBI" id="CHEBI:15377"/>
        <dbReference type="ChEBI" id="CHEBI:15378"/>
        <dbReference type="ChEBI" id="CHEBI:15589"/>
        <dbReference type="ChEBI" id="CHEBI:36655"/>
        <dbReference type="ChEBI" id="CHEBI:57287"/>
        <dbReference type="ChEBI" id="CHEBI:57288"/>
        <dbReference type="EC" id="2.3.3.9"/>
    </reaction>
</comment>
<dbReference type="InterPro" id="IPR040186">
    <property type="entry name" value="Citramalyl-CoA_lyase"/>
</dbReference>
<dbReference type="GO" id="GO:0005739">
    <property type="term" value="C:mitochondrion"/>
    <property type="evidence" value="ECO:0007669"/>
    <property type="project" value="UniProtKB-SubCell"/>
</dbReference>
<dbReference type="PANTHER" id="PTHR11105">
    <property type="entry name" value="CITRATE LYASE SUBUNIT BETA-RELATED"/>
    <property type="match status" value="1"/>
</dbReference>
<dbReference type="GO" id="GO:0016787">
    <property type="term" value="F:hydrolase activity"/>
    <property type="evidence" value="ECO:0007669"/>
    <property type="project" value="UniProtKB-KW"/>
</dbReference>
<evidence type="ECO:0000256" key="11">
    <source>
        <dbReference type="ARBA" id="ARBA00023128"/>
    </source>
</evidence>
<dbReference type="Proteomes" id="UP000085678">
    <property type="component" value="Unplaced"/>
</dbReference>
<evidence type="ECO:0000256" key="15">
    <source>
        <dbReference type="ARBA" id="ARBA00051672"/>
    </source>
</evidence>
<comment type="function">
    <text evidence="16">Mitochondrial citramalyl-CoA lyase indirectly involved in the vitamin B12 metabolism. Converts citramalyl-CoA into acetyl-CoA and pyruvate in the C5-dicarboxylate catabolism pathway. The C5-dicarboxylate catabolism pathway is required to detoxify itaconate, a vitamin B12-poisoning metabolite. Also acts as a malate synthase in vitro, converting glyoxylate and acetyl-CoA to malate. Also displays malyl-CoA thioesterase activity. Also acts as a beta-methylmalate synthase in vitro, by mediating conversion of glyoxylate and propionyl-CoA to beta-methylmalate. Also has very weak citramalate synthase activity in vitro.</text>
</comment>
<dbReference type="KEGG" id="lak:106154456"/>
<evidence type="ECO:0000256" key="7">
    <source>
        <dbReference type="ARBA" id="ARBA00022801"/>
    </source>
</evidence>
<dbReference type="Pfam" id="PF03328">
    <property type="entry name" value="HpcH_HpaI"/>
    <property type="match status" value="1"/>
</dbReference>
<comment type="catalytic activity">
    <reaction evidence="15">
        <text>(3S)-citramalyl-CoA = pyruvate + acetyl-CoA</text>
        <dbReference type="Rhea" id="RHEA:22612"/>
        <dbReference type="ChEBI" id="CHEBI:15361"/>
        <dbReference type="ChEBI" id="CHEBI:57288"/>
        <dbReference type="ChEBI" id="CHEBI:58668"/>
        <dbReference type="EC" id="4.1.3.25"/>
    </reaction>
</comment>
<comment type="subcellular location">
    <subcellularLocation>
        <location evidence="2">Mitochondrion</location>
    </subcellularLocation>
</comment>
<comment type="catalytic activity">
    <reaction evidence="14">
        <text>propanoyl-CoA + glyoxylate + H2O = 3-methylmalate + CoA + H(+)</text>
        <dbReference type="Rhea" id="RHEA:47628"/>
        <dbReference type="ChEBI" id="CHEBI:15377"/>
        <dbReference type="ChEBI" id="CHEBI:15378"/>
        <dbReference type="ChEBI" id="CHEBI:36655"/>
        <dbReference type="ChEBI" id="CHEBI:57287"/>
        <dbReference type="ChEBI" id="CHEBI:57392"/>
        <dbReference type="ChEBI" id="CHEBI:87810"/>
    </reaction>
</comment>
<keyword evidence="27" id="KW-1185">Reference proteome</keyword>
<evidence type="ECO:0000256" key="17">
    <source>
        <dbReference type="ARBA" id="ARBA00061542"/>
    </source>
</evidence>
<dbReference type="Gene3D" id="3.20.20.60">
    <property type="entry name" value="Phosphoenolpyruvate-binding domains"/>
    <property type="match status" value="1"/>
</dbReference>
<evidence type="ECO:0000256" key="20">
    <source>
        <dbReference type="ARBA" id="ARBA00072098"/>
    </source>
</evidence>
<gene>
    <name evidence="28" type="primary">LOC106154456</name>
</gene>
<evidence type="ECO:0000256" key="25">
    <source>
        <dbReference type="PIRSR" id="PIRSR015582-2"/>
    </source>
</evidence>
<evidence type="ECO:0000256" key="14">
    <source>
        <dbReference type="ARBA" id="ARBA00051623"/>
    </source>
</evidence>
<dbReference type="GeneID" id="106154456"/>
<reference evidence="28" key="1">
    <citation type="submission" date="2025-08" db="UniProtKB">
        <authorList>
            <consortium name="RefSeq"/>
        </authorList>
    </citation>
    <scope>IDENTIFICATION</scope>
    <source>
        <tissue evidence="28">Gonads</tissue>
    </source>
</reference>
<feature type="domain" description="HpcH/HpaI aldolase/citrate lyase" evidence="26">
    <location>
        <begin position="30"/>
        <end position="260"/>
    </location>
</feature>
<dbReference type="PIRSF" id="PIRSF015582">
    <property type="entry name" value="Cit_lyase_B"/>
    <property type="match status" value="1"/>
</dbReference>
<evidence type="ECO:0000256" key="13">
    <source>
        <dbReference type="ARBA" id="ARBA00047918"/>
    </source>
</evidence>
<dbReference type="EC" id="3.1.2.30" evidence="18"/>
<protein>
    <recommendedName>
        <fullName evidence="20">Citramalyl-CoA lyase, mitochondrial</fullName>
        <ecNumber evidence="4">2.3.3.9</ecNumber>
        <ecNumber evidence="18">3.1.2.30</ecNumber>
        <ecNumber evidence="19">4.1.3.25</ecNumber>
    </recommendedName>
    <alternativeName>
        <fullName evidence="22">(3S)-malyl-CoA thioesterase</fullName>
    </alternativeName>
    <alternativeName>
        <fullName evidence="23">Beta-methylmalate synthase</fullName>
    </alternativeName>
    <alternativeName>
        <fullName evidence="21">Malate synthase</fullName>
    </alternativeName>
</protein>
<feature type="binding site" evidence="24">
    <location>
        <position position="157"/>
    </location>
    <ligand>
        <name>substrate</name>
    </ligand>
</feature>
<keyword evidence="12 28" id="KW-0456">Lyase</keyword>
<evidence type="ECO:0000256" key="24">
    <source>
        <dbReference type="PIRSR" id="PIRSR015582-1"/>
    </source>
</evidence>
<accession>A0A1S3HDY3</accession>
<dbReference type="GO" id="GO:0004474">
    <property type="term" value="F:malate synthase activity"/>
    <property type="evidence" value="ECO:0007669"/>
    <property type="project" value="UniProtKB-EC"/>
</dbReference>
<evidence type="ECO:0000259" key="26">
    <source>
        <dbReference type="Pfam" id="PF03328"/>
    </source>
</evidence>
<keyword evidence="9" id="KW-0809">Transit peptide</keyword>
<dbReference type="InterPro" id="IPR005000">
    <property type="entry name" value="Aldolase/citrate-lyase_domain"/>
</dbReference>
<evidence type="ECO:0000256" key="18">
    <source>
        <dbReference type="ARBA" id="ARBA00066460"/>
    </source>
</evidence>
<keyword evidence="11" id="KW-0496">Mitochondrion</keyword>
<evidence type="ECO:0000313" key="28">
    <source>
        <dbReference type="RefSeq" id="XP_013384258.2"/>
    </source>
</evidence>
<dbReference type="GO" id="GO:0106064">
    <property type="term" value="P:regulation of cobalamin metabolic process"/>
    <property type="evidence" value="ECO:0007669"/>
    <property type="project" value="UniProtKB-ARBA"/>
</dbReference>
<dbReference type="AlphaFoldDB" id="A0A1S3HDY3"/>
<comment type="cofactor">
    <cofactor evidence="1">
        <name>Mg(2+)</name>
        <dbReference type="ChEBI" id="CHEBI:18420"/>
    </cofactor>
</comment>
<dbReference type="SUPFAM" id="SSF51621">
    <property type="entry name" value="Phosphoenolpyruvate/pyruvate domain"/>
    <property type="match status" value="1"/>
</dbReference>
<dbReference type="OrthoDB" id="1773at2759"/>